<dbReference type="Pfam" id="PF00079">
    <property type="entry name" value="Serpin"/>
    <property type="match status" value="1"/>
</dbReference>
<dbReference type="SUPFAM" id="SSF56574">
    <property type="entry name" value="Serpins"/>
    <property type="match status" value="1"/>
</dbReference>
<dbReference type="GO" id="GO:0004867">
    <property type="term" value="F:serine-type endopeptidase inhibitor activity"/>
    <property type="evidence" value="ECO:0007669"/>
    <property type="project" value="InterPro"/>
</dbReference>
<comment type="similarity">
    <text evidence="1">Belongs to the serpin family.</text>
</comment>
<dbReference type="AlphaFoldDB" id="A0A087HAV3"/>
<gene>
    <name evidence="3" type="ordered locus">AALP_Aa3g220500</name>
</gene>
<dbReference type="Gramene" id="KFK39255">
    <property type="protein sequence ID" value="KFK39255"/>
    <property type="gene ID" value="AALP_AA3G220500"/>
</dbReference>
<dbReference type="eggNOG" id="KOG2392">
    <property type="taxonomic scope" value="Eukaryota"/>
</dbReference>
<dbReference type="PANTHER" id="PTHR11461">
    <property type="entry name" value="SERINE PROTEASE INHIBITOR, SERPIN"/>
    <property type="match status" value="1"/>
</dbReference>
<dbReference type="EMBL" id="CM002871">
    <property type="protein sequence ID" value="KFK39255.1"/>
    <property type="molecule type" value="Genomic_DNA"/>
</dbReference>
<proteinExistence type="inferred from homology"/>
<organism evidence="3 4">
    <name type="scientific">Arabis alpina</name>
    <name type="common">Alpine rock-cress</name>
    <dbReference type="NCBI Taxonomy" id="50452"/>
    <lineage>
        <taxon>Eukaryota</taxon>
        <taxon>Viridiplantae</taxon>
        <taxon>Streptophyta</taxon>
        <taxon>Embryophyta</taxon>
        <taxon>Tracheophyta</taxon>
        <taxon>Spermatophyta</taxon>
        <taxon>Magnoliopsida</taxon>
        <taxon>eudicotyledons</taxon>
        <taxon>Gunneridae</taxon>
        <taxon>Pentapetalae</taxon>
        <taxon>rosids</taxon>
        <taxon>malvids</taxon>
        <taxon>Brassicales</taxon>
        <taxon>Brassicaceae</taxon>
        <taxon>Arabideae</taxon>
        <taxon>Arabis</taxon>
    </lineage>
</organism>
<evidence type="ECO:0000256" key="1">
    <source>
        <dbReference type="ARBA" id="ARBA00009500"/>
    </source>
</evidence>
<feature type="domain" description="Serpin" evidence="2">
    <location>
        <begin position="4"/>
        <end position="124"/>
    </location>
</feature>
<dbReference type="InterPro" id="IPR023796">
    <property type="entry name" value="Serpin_dom"/>
</dbReference>
<evidence type="ECO:0000313" key="4">
    <source>
        <dbReference type="Proteomes" id="UP000029120"/>
    </source>
</evidence>
<reference evidence="4" key="1">
    <citation type="journal article" date="2015" name="Nat. Plants">
        <title>Genome expansion of Arabis alpina linked with retrotransposition and reduced symmetric DNA methylation.</title>
        <authorList>
            <person name="Willing E.M."/>
            <person name="Rawat V."/>
            <person name="Mandakova T."/>
            <person name="Maumus F."/>
            <person name="James G.V."/>
            <person name="Nordstroem K.J."/>
            <person name="Becker C."/>
            <person name="Warthmann N."/>
            <person name="Chica C."/>
            <person name="Szarzynska B."/>
            <person name="Zytnicki M."/>
            <person name="Albani M.C."/>
            <person name="Kiefer C."/>
            <person name="Bergonzi S."/>
            <person name="Castaings L."/>
            <person name="Mateos J.L."/>
            <person name="Berns M.C."/>
            <person name="Bujdoso N."/>
            <person name="Piofczyk T."/>
            <person name="de Lorenzo L."/>
            <person name="Barrero-Sicilia C."/>
            <person name="Mateos I."/>
            <person name="Piednoel M."/>
            <person name="Hagmann J."/>
            <person name="Chen-Min-Tao R."/>
            <person name="Iglesias-Fernandez R."/>
            <person name="Schuster S.C."/>
            <person name="Alonso-Blanco C."/>
            <person name="Roudier F."/>
            <person name="Carbonero P."/>
            <person name="Paz-Ares J."/>
            <person name="Davis S.J."/>
            <person name="Pecinka A."/>
            <person name="Quesneville H."/>
            <person name="Colot V."/>
            <person name="Lysak M.A."/>
            <person name="Weigel D."/>
            <person name="Coupland G."/>
            <person name="Schneeberger K."/>
        </authorList>
    </citation>
    <scope>NUCLEOTIDE SEQUENCE [LARGE SCALE GENOMIC DNA]</scope>
    <source>
        <strain evidence="4">cv. Pajares</strain>
    </source>
</reference>
<dbReference type="PANTHER" id="PTHR11461:SF304">
    <property type="entry name" value="SERPIN-Z10-RELATED"/>
    <property type="match status" value="1"/>
</dbReference>
<sequence>MEKHNDVVVKLAKHVITTVAKNSNLVFSPTSINVMLSLIAAGSNSVSKEQILSFLMSPSTDHLNAILTKIVSIALTDGNERSYLRLSTANGVWINNYVSLKTSFKELLENSYKATCSQVDFANKWGSRRGNDDDDEVERLKYFTYKKGSGELKLRQAFHSIEAFKKAMMDYVLKNGWNVQYCRWDTDKSELKCATVAEE</sequence>
<accession>A0A087HAV3</accession>
<dbReference type="InterPro" id="IPR000215">
    <property type="entry name" value="Serpin_fam"/>
</dbReference>
<evidence type="ECO:0000259" key="2">
    <source>
        <dbReference type="Pfam" id="PF00079"/>
    </source>
</evidence>
<dbReference type="InterPro" id="IPR036186">
    <property type="entry name" value="Serpin_sf"/>
</dbReference>
<name>A0A087HAV3_ARAAL</name>
<dbReference type="InterPro" id="IPR042178">
    <property type="entry name" value="Serpin_sf_1"/>
</dbReference>
<protein>
    <recommendedName>
        <fullName evidence="2">Serpin domain-containing protein</fullName>
    </recommendedName>
</protein>
<dbReference type="OrthoDB" id="1063785at2759"/>
<dbReference type="Gene3D" id="3.30.497.10">
    <property type="entry name" value="Antithrombin, subunit I, domain 2"/>
    <property type="match status" value="1"/>
</dbReference>
<keyword evidence="4" id="KW-1185">Reference proteome</keyword>
<evidence type="ECO:0000313" key="3">
    <source>
        <dbReference type="EMBL" id="KFK39255.1"/>
    </source>
</evidence>
<dbReference type="Proteomes" id="UP000029120">
    <property type="component" value="Chromosome 3"/>
</dbReference>
<dbReference type="GO" id="GO:0005615">
    <property type="term" value="C:extracellular space"/>
    <property type="evidence" value="ECO:0007669"/>
    <property type="project" value="InterPro"/>
</dbReference>